<protein>
    <recommendedName>
        <fullName evidence="4">YXWGXW repeat-containing protein</fullName>
    </recommendedName>
</protein>
<evidence type="ECO:0008006" key="4">
    <source>
        <dbReference type="Google" id="ProtNLM"/>
    </source>
</evidence>
<feature type="compositionally biased region" description="Polar residues" evidence="1">
    <location>
        <begin position="205"/>
        <end position="218"/>
    </location>
</feature>
<evidence type="ECO:0000256" key="2">
    <source>
        <dbReference type="SAM" id="SignalP"/>
    </source>
</evidence>
<dbReference type="RefSeq" id="WP_353063710.1">
    <property type="nucleotide sequence ID" value="NZ_CP132942.1"/>
</dbReference>
<sequence length="376" mass="41998">MRTKPSIRNLLLGFLLAVISSTAFAQIGISVSFGPPALPVYTQPLCPGDGYIWTPGYWAWDADYGDYYWVPGTWVLAPEVGYLWTPGWWGWGGSGFLFHQGYWGSQVGFYGGISYGFGYFGNGYEGGRWDGGHFFYNRTVNNINVTNIHNTYNTTIVHNTTVINRVSYNGGNGGIEARATSQEEAAERERHIAPVAAQEQHLQAARSNPQLRASTNQGKPPIAATARPGEFSGHDVVAAHEAGAPYHSDNRPDPNTRPNAVSQPANFNHASEVQPHQSPGSPNTGNPKLDQKYQQQQDKLIAKQNQEHQQLQQRQDAEHQRATQQAANDERKQQMEQQHQQQTQQMEQRHTAQQQQLQQRQPENHGAENHGGEHPR</sequence>
<proteinExistence type="predicted"/>
<evidence type="ECO:0000256" key="1">
    <source>
        <dbReference type="SAM" id="MobiDB-lite"/>
    </source>
</evidence>
<accession>A0AAU7ZPJ1</accession>
<feature type="region of interest" description="Disordered" evidence="1">
    <location>
        <begin position="199"/>
        <end position="229"/>
    </location>
</feature>
<feature type="region of interest" description="Disordered" evidence="1">
    <location>
        <begin position="244"/>
        <end position="263"/>
    </location>
</feature>
<dbReference type="KEGG" id="tpsc:RBB77_21000"/>
<dbReference type="EMBL" id="CP132942">
    <property type="protein sequence ID" value="XCB32872.1"/>
    <property type="molecule type" value="Genomic_DNA"/>
</dbReference>
<reference evidence="3" key="2">
    <citation type="journal article" date="2024" name="Environ. Microbiol.">
        <title>Genome analysis and description of Tunturibacter gen. nov. expands the diversity of Terriglobia in tundra soils.</title>
        <authorList>
            <person name="Messyasz A."/>
            <person name="Mannisto M.K."/>
            <person name="Kerkhof L.J."/>
            <person name="Haggblom M.M."/>
        </authorList>
    </citation>
    <scope>NUCLEOTIDE SEQUENCE</scope>
    <source>
        <strain evidence="3">X5P6</strain>
    </source>
</reference>
<gene>
    <name evidence="3" type="ORF">RBB77_21000</name>
</gene>
<feature type="signal peptide" evidence="2">
    <location>
        <begin position="1"/>
        <end position="25"/>
    </location>
</feature>
<dbReference type="Pfam" id="PF12779">
    <property type="entry name" value="WXXGXW"/>
    <property type="match status" value="2"/>
</dbReference>
<organism evidence="3">
    <name type="scientific">Tunturiibacter psychrotolerans</name>
    <dbReference type="NCBI Taxonomy" id="3069686"/>
    <lineage>
        <taxon>Bacteria</taxon>
        <taxon>Pseudomonadati</taxon>
        <taxon>Acidobacteriota</taxon>
        <taxon>Terriglobia</taxon>
        <taxon>Terriglobales</taxon>
        <taxon>Acidobacteriaceae</taxon>
        <taxon>Tunturiibacter</taxon>
    </lineage>
</organism>
<feature type="compositionally biased region" description="Low complexity" evidence="1">
    <location>
        <begin position="335"/>
        <end position="361"/>
    </location>
</feature>
<feature type="chain" id="PRO_5043594006" description="YXWGXW repeat-containing protein" evidence="2">
    <location>
        <begin position="26"/>
        <end position="376"/>
    </location>
</feature>
<evidence type="ECO:0000313" key="3">
    <source>
        <dbReference type="EMBL" id="XCB32872.1"/>
    </source>
</evidence>
<feature type="compositionally biased region" description="Basic and acidic residues" evidence="1">
    <location>
        <begin position="362"/>
        <end position="376"/>
    </location>
</feature>
<reference evidence="3" key="1">
    <citation type="submission" date="2023-08" db="EMBL/GenBank/DDBJ databases">
        <authorList>
            <person name="Messyasz A."/>
            <person name="Mannisto M.K."/>
            <person name="Kerkhof L.J."/>
            <person name="Haggblom M."/>
        </authorList>
    </citation>
    <scope>NUCLEOTIDE SEQUENCE</scope>
    <source>
        <strain evidence="3">X5P6</strain>
    </source>
</reference>
<dbReference type="AlphaFoldDB" id="A0AAU7ZPJ1"/>
<dbReference type="InterPro" id="IPR024447">
    <property type="entry name" value="YXWGXW_rpt"/>
</dbReference>
<name>A0AAU7ZPJ1_9BACT</name>
<feature type="compositionally biased region" description="Polar residues" evidence="1">
    <location>
        <begin position="270"/>
        <end position="286"/>
    </location>
</feature>
<feature type="region of interest" description="Disordered" evidence="1">
    <location>
        <begin position="270"/>
        <end position="376"/>
    </location>
</feature>
<keyword evidence="2" id="KW-0732">Signal</keyword>